<dbReference type="EMBL" id="CM007361">
    <property type="protein sequence ID" value="OIW17621.1"/>
    <property type="molecule type" value="Genomic_DNA"/>
</dbReference>
<dbReference type="KEGG" id="lang:109340478"/>
<dbReference type="CDD" id="cd11378">
    <property type="entry name" value="DUF296"/>
    <property type="match status" value="1"/>
</dbReference>
<dbReference type="PANTHER" id="PTHR31100">
    <property type="entry name" value="AT-HOOK MOTIF NUCLEAR-LOCALIZED PROTEIN 15"/>
    <property type="match status" value="1"/>
</dbReference>
<dbReference type="InterPro" id="IPR005175">
    <property type="entry name" value="PPC_dom"/>
</dbReference>
<keyword evidence="2" id="KW-0238">DNA-binding</keyword>
<dbReference type="SUPFAM" id="SSF117856">
    <property type="entry name" value="AF0104/ALDC/Ptd012-like"/>
    <property type="match status" value="1"/>
</dbReference>
<dbReference type="OrthoDB" id="1911285at2759"/>
<keyword evidence="4" id="KW-0539">Nucleus</keyword>
<evidence type="ECO:0000313" key="7">
    <source>
        <dbReference type="EMBL" id="OIW17621.1"/>
    </source>
</evidence>
<dbReference type="InterPro" id="IPR014476">
    <property type="entry name" value="AHL15-29"/>
</dbReference>
<keyword evidence="1" id="KW-0805">Transcription regulation</keyword>
<accession>A0A4P1RSK8</accession>
<organism evidence="7 8">
    <name type="scientific">Lupinus angustifolius</name>
    <name type="common">Narrow-leaved blue lupine</name>
    <dbReference type="NCBI Taxonomy" id="3871"/>
    <lineage>
        <taxon>Eukaryota</taxon>
        <taxon>Viridiplantae</taxon>
        <taxon>Streptophyta</taxon>
        <taxon>Embryophyta</taxon>
        <taxon>Tracheophyta</taxon>
        <taxon>Spermatophyta</taxon>
        <taxon>Magnoliopsida</taxon>
        <taxon>eudicotyledons</taxon>
        <taxon>Gunneridae</taxon>
        <taxon>Pentapetalae</taxon>
        <taxon>rosids</taxon>
        <taxon>fabids</taxon>
        <taxon>Fabales</taxon>
        <taxon>Fabaceae</taxon>
        <taxon>Papilionoideae</taxon>
        <taxon>50 kb inversion clade</taxon>
        <taxon>genistoids sensu lato</taxon>
        <taxon>core genistoids</taxon>
        <taxon>Genisteae</taxon>
        <taxon>Lupinus</taxon>
    </lineage>
</organism>
<dbReference type="AlphaFoldDB" id="A0A4P1RSK8"/>
<evidence type="ECO:0000256" key="4">
    <source>
        <dbReference type="ARBA" id="ARBA00023242"/>
    </source>
</evidence>
<dbReference type="GO" id="GO:0003680">
    <property type="term" value="F:minor groove of adenine-thymine-rich DNA binding"/>
    <property type="evidence" value="ECO:0007669"/>
    <property type="project" value="InterPro"/>
</dbReference>
<reference evidence="7 8" key="1">
    <citation type="journal article" date="2017" name="Plant Biotechnol. J.">
        <title>A comprehensive draft genome sequence for lupin (Lupinus angustifolius), an emerging health food: insights into plant-microbe interactions and legume evolution.</title>
        <authorList>
            <person name="Hane J.K."/>
            <person name="Ming Y."/>
            <person name="Kamphuis L.G."/>
            <person name="Nelson M.N."/>
            <person name="Garg G."/>
            <person name="Atkins C.A."/>
            <person name="Bayer P.E."/>
            <person name="Bravo A."/>
            <person name="Bringans S."/>
            <person name="Cannon S."/>
            <person name="Edwards D."/>
            <person name="Foley R."/>
            <person name="Gao L.L."/>
            <person name="Harrison M.J."/>
            <person name="Huang W."/>
            <person name="Hurgobin B."/>
            <person name="Li S."/>
            <person name="Liu C.W."/>
            <person name="McGrath A."/>
            <person name="Morahan G."/>
            <person name="Murray J."/>
            <person name="Weller J."/>
            <person name="Jian J."/>
            <person name="Singh K.B."/>
        </authorList>
    </citation>
    <scope>NUCLEOTIDE SEQUENCE [LARGE SCALE GENOMIC DNA]</scope>
    <source>
        <strain evidence="8">cv. Tanjil</strain>
        <tissue evidence="7">Whole plant</tissue>
    </source>
</reference>
<evidence type="ECO:0000256" key="5">
    <source>
        <dbReference type="SAM" id="MobiDB-lite"/>
    </source>
</evidence>
<evidence type="ECO:0000259" key="6">
    <source>
        <dbReference type="PROSITE" id="PS51742"/>
    </source>
</evidence>
<dbReference type="Gene3D" id="3.30.1330.80">
    <property type="entry name" value="Hypothetical protein, similar to alpha- acetolactate decarboxylase, domain 2"/>
    <property type="match status" value="1"/>
</dbReference>
<keyword evidence="3" id="KW-0804">Transcription</keyword>
<dbReference type="Proteomes" id="UP000188354">
    <property type="component" value="Chromosome LG01"/>
</dbReference>
<feature type="domain" description="PPC" evidence="6">
    <location>
        <begin position="88"/>
        <end position="246"/>
    </location>
</feature>
<dbReference type="Gramene" id="OIW17621">
    <property type="protein sequence ID" value="OIW17621"/>
    <property type="gene ID" value="TanjilG_28971"/>
</dbReference>
<feature type="region of interest" description="Disordered" evidence="5">
    <location>
        <begin position="46"/>
        <end position="86"/>
    </location>
</feature>
<name>A0A4P1RSK8_LUPAN</name>
<evidence type="ECO:0000313" key="8">
    <source>
        <dbReference type="Proteomes" id="UP000188354"/>
    </source>
</evidence>
<protein>
    <recommendedName>
        <fullName evidence="6">PPC domain-containing protein</fullName>
    </recommendedName>
</protein>
<gene>
    <name evidence="7" type="ORF">TanjilG_28971</name>
</gene>
<proteinExistence type="predicted"/>
<evidence type="ECO:0000256" key="1">
    <source>
        <dbReference type="ARBA" id="ARBA00023015"/>
    </source>
</evidence>
<dbReference type="PROSITE" id="PS51742">
    <property type="entry name" value="PPC"/>
    <property type="match status" value="1"/>
</dbReference>
<dbReference type="Pfam" id="PF03479">
    <property type="entry name" value="PCC"/>
    <property type="match status" value="1"/>
</dbReference>
<dbReference type="STRING" id="3871.A0A4P1RSK8"/>
<keyword evidence="8" id="KW-1185">Reference proteome</keyword>
<dbReference type="GO" id="GO:0005634">
    <property type="term" value="C:nucleus"/>
    <property type="evidence" value="ECO:0007669"/>
    <property type="project" value="TreeGrafter"/>
</dbReference>
<dbReference type="GO" id="GO:0003700">
    <property type="term" value="F:DNA-binding transcription factor activity"/>
    <property type="evidence" value="ECO:0007669"/>
    <property type="project" value="TreeGrafter"/>
</dbReference>
<dbReference type="PANTHER" id="PTHR31100:SF63">
    <property type="entry name" value="AT-HOOK MOTIF NUCLEAR-LOCALIZED PROTEIN"/>
    <property type="match status" value="1"/>
</dbReference>
<feature type="compositionally biased region" description="Basic residues" evidence="5">
    <location>
        <begin position="62"/>
        <end position="77"/>
    </location>
</feature>
<evidence type="ECO:0000256" key="3">
    <source>
        <dbReference type="ARBA" id="ARBA00023163"/>
    </source>
</evidence>
<sequence length="272" mass="29176">MDEYGTPITLSKLPNISEDQPYDQNTLFFNGGGSLAWPYPHHIPPPYSSTGHHDHNLDLVPAHKKPRGRPHGSKNKPKPTTVSTKESDDFMKLVSIEVSIGCDVVEAIVKFAHLHNVGISVLSGSGSISNVTLHNPFPHSPYFTLNGSFTLVSLSGTYISNLSNPYTLMATPSSASIPNHPFSDAASSFGISVLGSQGEILGGVVAGKVVAESTVTVIATVFKKPEFHRVGFNVNGEVNASGNDSMMMMSNFLNPQAPYAPHVPYANVNMFQ</sequence>
<evidence type="ECO:0000256" key="2">
    <source>
        <dbReference type="ARBA" id="ARBA00023125"/>
    </source>
</evidence>